<accession>A0AAE3X927</accession>
<evidence type="ECO:0000259" key="7">
    <source>
        <dbReference type="Pfam" id="PF00892"/>
    </source>
</evidence>
<dbReference type="Gene3D" id="1.10.3730.20">
    <property type="match status" value="1"/>
</dbReference>
<feature type="domain" description="EamA" evidence="7">
    <location>
        <begin position="160"/>
        <end position="288"/>
    </location>
</feature>
<evidence type="ECO:0000256" key="3">
    <source>
        <dbReference type="ARBA" id="ARBA00022692"/>
    </source>
</evidence>
<feature type="transmembrane region" description="Helical" evidence="6">
    <location>
        <begin position="102"/>
        <end position="124"/>
    </location>
</feature>
<dbReference type="InterPro" id="IPR037185">
    <property type="entry name" value="EmrE-like"/>
</dbReference>
<dbReference type="SUPFAM" id="SSF103481">
    <property type="entry name" value="Multidrug resistance efflux transporter EmrE"/>
    <property type="match status" value="2"/>
</dbReference>
<evidence type="ECO:0000256" key="6">
    <source>
        <dbReference type="SAM" id="Phobius"/>
    </source>
</evidence>
<feature type="transmembrane region" description="Helical" evidence="6">
    <location>
        <begin position="133"/>
        <end position="154"/>
    </location>
</feature>
<keyword evidence="3 6" id="KW-0812">Transmembrane</keyword>
<feature type="transmembrane region" description="Helical" evidence="6">
    <location>
        <begin position="246"/>
        <end position="265"/>
    </location>
</feature>
<sequence length="301" mass="30959">MTPRPALPAPLPIPAPLMILAAAVLWGLLGILGKQAQAAGLDPLEVAFWRAALAGGLYAAHAAVTRARLPRGRDLLITAAFGVAGVSIFYGSYQLAVRAGGASLASVLLYTAPAFVAVMGWAFLRERLGRRELLAVAGTLGGIALISLGGGQGVTVTPAALAWGLTAGFTYSLYYLYGKAFFTRYAPPALLAVALPVGAVVLLPFVTFTEKTPGAWGSLGAIAVFSTYLAYLAYSWGLRHLPATRASVIASLEPVVAATLAALLFGERLSVLALLGAALVIGAALLLSVGPSDTERHPPAE</sequence>
<dbReference type="EMBL" id="JAVDQK010000001">
    <property type="protein sequence ID" value="MDR6216489.1"/>
    <property type="molecule type" value="Genomic_DNA"/>
</dbReference>
<dbReference type="PANTHER" id="PTHR32322:SF2">
    <property type="entry name" value="EAMA DOMAIN-CONTAINING PROTEIN"/>
    <property type="match status" value="1"/>
</dbReference>
<feature type="transmembrane region" description="Helical" evidence="6">
    <location>
        <begin position="160"/>
        <end position="177"/>
    </location>
</feature>
<feature type="transmembrane region" description="Helical" evidence="6">
    <location>
        <begin position="76"/>
        <end position="96"/>
    </location>
</feature>
<organism evidence="8 9">
    <name type="scientific">Deinococcus soli</name>
    <name type="common">ex Cha et al. 2016</name>
    <dbReference type="NCBI Taxonomy" id="1309411"/>
    <lineage>
        <taxon>Bacteria</taxon>
        <taxon>Thermotogati</taxon>
        <taxon>Deinococcota</taxon>
        <taxon>Deinococci</taxon>
        <taxon>Deinococcales</taxon>
        <taxon>Deinococcaceae</taxon>
        <taxon>Deinococcus</taxon>
    </lineage>
</organism>
<evidence type="ECO:0000313" key="9">
    <source>
        <dbReference type="Proteomes" id="UP001185331"/>
    </source>
</evidence>
<feature type="transmembrane region" description="Helical" evidence="6">
    <location>
        <begin position="214"/>
        <end position="234"/>
    </location>
</feature>
<dbReference type="InterPro" id="IPR000620">
    <property type="entry name" value="EamA_dom"/>
</dbReference>
<keyword evidence="5 6" id="KW-0472">Membrane</keyword>
<comment type="subcellular location">
    <subcellularLocation>
        <location evidence="1">Membrane</location>
        <topology evidence="1">Multi-pass membrane protein</topology>
    </subcellularLocation>
</comment>
<reference evidence="8" key="1">
    <citation type="submission" date="2023-07" db="EMBL/GenBank/DDBJ databases">
        <title>Sorghum-associated microbial communities from plants grown in Nebraska, USA.</title>
        <authorList>
            <person name="Schachtman D."/>
        </authorList>
    </citation>
    <scope>NUCLEOTIDE SEQUENCE</scope>
    <source>
        <strain evidence="8">BE330</strain>
    </source>
</reference>
<dbReference type="Proteomes" id="UP001185331">
    <property type="component" value="Unassembled WGS sequence"/>
</dbReference>
<comment type="caution">
    <text evidence="8">The sequence shown here is derived from an EMBL/GenBank/DDBJ whole genome shotgun (WGS) entry which is preliminary data.</text>
</comment>
<comment type="similarity">
    <text evidence="2">Belongs to the EamA transporter family.</text>
</comment>
<protein>
    <submittedName>
        <fullName evidence="8">Drug/metabolite transporter (DMT)-like permease</fullName>
    </submittedName>
</protein>
<dbReference type="AlphaFoldDB" id="A0AAE3X927"/>
<evidence type="ECO:0000313" key="8">
    <source>
        <dbReference type="EMBL" id="MDR6216489.1"/>
    </source>
</evidence>
<evidence type="ECO:0000256" key="4">
    <source>
        <dbReference type="ARBA" id="ARBA00022989"/>
    </source>
</evidence>
<name>A0AAE3X927_9DEIO</name>
<dbReference type="GO" id="GO:0016020">
    <property type="term" value="C:membrane"/>
    <property type="evidence" value="ECO:0007669"/>
    <property type="project" value="UniProtKB-SubCell"/>
</dbReference>
<evidence type="ECO:0000256" key="1">
    <source>
        <dbReference type="ARBA" id="ARBA00004141"/>
    </source>
</evidence>
<dbReference type="Pfam" id="PF00892">
    <property type="entry name" value="EamA"/>
    <property type="match status" value="2"/>
</dbReference>
<feature type="transmembrane region" description="Helical" evidence="6">
    <location>
        <begin position="271"/>
        <end position="289"/>
    </location>
</feature>
<dbReference type="InterPro" id="IPR050638">
    <property type="entry name" value="AA-Vitamin_Transporters"/>
</dbReference>
<feature type="domain" description="EamA" evidence="7">
    <location>
        <begin position="16"/>
        <end position="147"/>
    </location>
</feature>
<evidence type="ECO:0000256" key="2">
    <source>
        <dbReference type="ARBA" id="ARBA00007362"/>
    </source>
</evidence>
<keyword evidence="4 6" id="KW-1133">Transmembrane helix</keyword>
<evidence type="ECO:0000256" key="5">
    <source>
        <dbReference type="ARBA" id="ARBA00023136"/>
    </source>
</evidence>
<dbReference type="PANTHER" id="PTHR32322">
    <property type="entry name" value="INNER MEMBRANE TRANSPORTER"/>
    <property type="match status" value="1"/>
</dbReference>
<gene>
    <name evidence="8" type="ORF">J2Y00_000038</name>
</gene>
<feature type="transmembrane region" description="Helical" evidence="6">
    <location>
        <begin position="189"/>
        <end position="208"/>
    </location>
</feature>
<proteinExistence type="inferred from homology"/>